<dbReference type="CDD" id="cd03230">
    <property type="entry name" value="ABC_DR_subfamily_A"/>
    <property type="match status" value="1"/>
</dbReference>
<evidence type="ECO:0000313" key="6">
    <source>
        <dbReference type="Proteomes" id="UP001235840"/>
    </source>
</evidence>
<dbReference type="Gene3D" id="3.40.50.300">
    <property type="entry name" value="P-loop containing nucleotide triphosphate hydrolases"/>
    <property type="match status" value="1"/>
</dbReference>
<evidence type="ECO:0000256" key="2">
    <source>
        <dbReference type="ARBA" id="ARBA00022741"/>
    </source>
</evidence>
<dbReference type="InterPro" id="IPR003439">
    <property type="entry name" value="ABC_transporter-like_ATP-bd"/>
</dbReference>
<comment type="caution">
    <text evidence="5">The sequence shown here is derived from an EMBL/GenBank/DDBJ whole genome shotgun (WGS) entry which is preliminary data.</text>
</comment>
<dbReference type="PANTHER" id="PTHR42711">
    <property type="entry name" value="ABC TRANSPORTER ATP-BINDING PROTEIN"/>
    <property type="match status" value="1"/>
</dbReference>
<dbReference type="EMBL" id="JAUSTY010000003">
    <property type="protein sequence ID" value="MDQ0165010.1"/>
    <property type="molecule type" value="Genomic_DNA"/>
</dbReference>
<organism evidence="5 6">
    <name type="scientific">Caldalkalibacillus horti</name>
    <dbReference type="NCBI Taxonomy" id="77523"/>
    <lineage>
        <taxon>Bacteria</taxon>
        <taxon>Bacillati</taxon>
        <taxon>Bacillota</taxon>
        <taxon>Bacilli</taxon>
        <taxon>Bacillales</taxon>
        <taxon>Bacillaceae</taxon>
        <taxon>Caldalkalibacillus</taxon>
    </lineage>
</organism>
<accession>A0ABT9VVK4</accession>
<dbReference type="SUPFAM" id="SSF52540">
    <property type="entry name" value="P-loop containing nucleoside triphosphate hydrolases"/>
    <property type="match status" value="1"/>
</dbReference>
<dbReference type="GO" id="GO:0005524">
    <property type="term" value="F:ATP binding"/>
    <property type="evidence" value="ECO:0007669"/>
    <property type="project" value="UniProtKB-KW"/>
</dbReference>
<dbReference type="InterPro" id="IPR003593">
    <property type="entry name" value="AAA+_ATPase"/>
</dbReference>
<reference evidence="5 6" key="1">
    <citation type="submission" date="2023-07" db="EMBL/GenBank/DDBJ databases">
        <title>Genomic Encyclopedia of Type Strains, Phase IV (KMG-IV): sequencing the most valuable type-strain genomes for metagenomic binning, comparative biology and taxonomic classification.</title>
        <authorList>
            <person name="Goeker M."/>
        </authorList>
    </citation>
    <scope>NUCLEOTIDE SEQUENCE [LARGE SCALE GENOMIC DNA]</scope>
    <source>
        <strain evidence="5 6">DSM 12751</strain>
    </source>
</reference>
<sequence>MTEILKVQNVSKVFKGSTAVNDVSFSIKKGSITAILGPNGAGKTTTISMMLGLLECTKGTIRLFDKPPKDTAVKKKIGVMLQEVQILDGLNVGEVIDLFRSYYPAPMSKEELLAIAGLEKEMKKRVEKLSGGQKRRLGFAIALAGDPELLFLDEPTVGMDTTSRTLFWNQIKNFAKRGKTVIFTTHYLQEADTMAGRIILFNQGEIVADGSPEEVKHKLTKQTVSFIAEENHQDSMLRNLPGATDLYREEGRIYIVTENTDEVVSALYAQGVKLQGLKIDGGSLDQAFEELTLGNEKVV</sequence>
<evidence type="ECO:0000256" key="3">
    <source>
        <dbReference type="ARBA" id="ARBA00022840"/>
    </source>
</evidence>
<keyword evidence="2" id="KW-0547">Nucleotide-binding</keyword>
<feature type="domain" description="ABC transporter" evidence="4">
    <location>
        <begin position="5"/>
        <end position="228"/>
    </location>
</feature>
<name>A0ABT9VVK4_9BACI</name>
<evidence type="ECO:0000259" key="4">
    <source>
        <dbReference type="PROSITE" id="PS50893"/>
    </source>
</evidence>
<dbReference type="PROSITE" id="PS00211">
    <property type="entry name" value="ABC_TRANSPORTER_1"/>
    <property type="match status" value="1"/>
</dbReference>
<dbReference type="InterPro" id="IPR027417">
    <property type="entry name" value="P-loop_NTPase"/>
</dbReference>
<protein>
    <submittedName>
        <fullName evidence="5">ABC-2 type transport system ATP-binding protein</fullName>
    </submittedName>
</protein>
<keyword evidence="3 5" id="KW-0067">ATP-binding</keyword>
<dbReference type="PROSITE" id="PS50893">
    <property type="entry name" value="ABC_TRANSPORTER_2"/>
    <property type="match status" value="1"/>
</dbReference>
<evidence type="ECO:0000256" key="1">
    <source>
        <dbReference type="ARBA" id="ARBA00022448"/>
    </source>
</evidence>
<keyword evidence="6" id="KW-1185">Reference proteome</keyword>
<keyword evidence="1" id="KW-0813">Transport</keyword>
<evidence type="ECO:0000313" key="5">
    <source>
        <dbReference type="EMBL" id="MDQ0165010.1"/>
    </source>
</evidence>
<dbReference type="InterPro" id="IPR017871">
    <property type="entry name" value="ABC_transporter-like_CS"/>
</dbReference>
<dbReference type="Proteomes" id="UP001235840">
    <property type="component" value="Unassembled WGS sequence"/>
</dbReference>
<dbReference type="Pfam" id="PF00005">
    <property type="entry name" value="ABC_tran"/>
    <property type="match status" value="1"/>
</dbReference>
<dbReference type="SMART" id="SM00382">
    <property type="entry name" value="AAA"/>
    <property type="match status" value="1"/>
</dbReference>
<gene>
    <name evidence="5" type="ORF">J2S11_000910</name>
</gene>
<dbReference type="RefSeq" id="WP_307391482.1">
    <property type="nucleotide sequence ID" value="NZ_BAAADK010000010.1"/>
</dbReference>
<dbReference type="InterPro" id="IPR050763">
    <property type="entry name" value="ABC_transporter_ATP-binding"/>
</dbReference>
<proteinExistence type="predicted"/>
<dbReference type="PANTHER" id="PTHR42711:SF17">
    <property type="entry name" value="ABC TRANSPORTER ATP-BINDING PROTEIN"/>
    <property type="match status" value="1"/>
</dbReference>